<evidence type="ECO:0000256" key="1">
    <source>
        <dbReference type="ARBA" id="ARBA00010118"/>
    </source>
</evidence>
<reference evidence="5 6" key="1">
    <citation type="journal article" date="2015" name="Plant Cell">
        <title>Oil accumulation by the oleaginous diatom Fistulifera solaris as revealed by the genome and transcriptome.</title>
        <authorList>
            <person name="Tanaka T."/>
            <person name="Maeda Y."/>
            <person name="Veluchamy A."/>
            <person name="Tanaka M."/>
            <person name="Abida H."/>
            <person name="Marechal E."/>
            <person name="Bowler C."/>
            <person name="Muto M."/>
            <person name="Sunaga Y."/>
            <person name="Tanaka M."/>
            <person name="Yoshino T."/>
            <person name="Taniguchi T."/>
            <person name="Fukuda Y."/>
            <person name="Nemoto M."/>
            <person name="Matsumoto M."/>
            <person name="Wong P.S."/>
            <person name="Aburatani S."/>
            <person name="Fujibuchi W."/>
        </authorList>
    </citation>
    <scope>NUCLEOTIDE SEQUENCE [LARGE SCALE GENOMIC DNA]</scope>
    <source>
        <strain evidence="5 6">JPCC DA0580</strain>
    </source>
</reference>
<dbReference type="Proteomes" id="UP000198406">
    <property type="component" value="Unassembled WGS sequence"/>
</dbReference>
<dbReference type="InParanoid" id="A0A1Z5KEP2"/>
<gene>
    <name evidence="5" type="ORF">FisN_18Lh127</name>
</gene>
<dbReference type="PANTHER" id="PTHR12203">
    <property type="entry name" value="KDEL LYS-ASP-GLU-LEU CONTAINING - RELATED"/>
    <property type="match status" value="1"/>
</dbReference>
<evidence type="ECO:0000313" key="5">
    <source>
        <dbReference type="EMBL" id="GAX24794.1"/>
    </source>
</evidence>
<dbReference type="PANTHER" id="PTHR12203:SF35">
    <property type="entry name" value="PROTEIN O-GLUCOSYLTRANSFERASE 1"/>
    <property type="match status" value="1"/>
</dbReference>
<dbReference type="InterPro" id="IPR006598">
    <property type="entry name" value="CAP10"/>
</dbReference>
<evidence type="ECO:0000256" key="3">
    <source>
        <dbReference type="SAM" id="Phobius"/>
    </source>
</evidence>
<sequence length="517" mass="60380">MRTFIDLHKLCRDRKMRVNSAYKLGIGLSFLILYSIWASYQFALSYPRREKLRSAKAWGKSSDLTPFFTVEEVNEIRQSGIDFVKGSNIEVGEGTNYWPSWRNDTIQIRPMLEFIKEILLETNTTYTETRERDSKQRYMFAETPYVVSSTGVSTSKILRRNNGGGQIRHRLLPVEGLIHEAIQLLMISRKKEREKRWAQLDELLIQKGYSFPFLAFFGDHNSCDYHNYRDKKNVSHSLPLFTFGVKGNALGCWNGFPMPSYKMIRDSKKKSKDWDASFRDRDFRFPWHTKISKVAWRGSLSDVNAAMNGETPRSKLVAFANEAFNKTNLFDVGFTSNNHFDYFNFSSPDLLMKEPIRPFEELQQFMAIIDIDGNAWSSRFPTQLCLNSVSLKVEPRYPDYFVGSQAKPGVHYIPIKGDLSDLLEKTLWVMLHPKESRRVVANARKWCRVHMVWKSLAHDMLDIWEKYVTWLNEHDPSWSDIWEKQWKIWGRQSSSFRPLEIAQDLSIESLAGEFPSS</sequence>
<dbReference type="Pfam" id="PF05686">
    <property type="entry name" value="Glyco_transf_90"/>
    <property type="match status" value="1"/>
</dbReference>
<keyword evidence="6" id="KW-1185">Reference proteome</keyword>
<keyword evidence="3" id="KW-1133">Transmembrane helix</keyword>
<evidence type="ECO:0000313" key="6">
    <source>
        <dbReference type="Proteomes" id="UP000198406"/>
    </source>
</evidence>
<keyword evidence="3" id="KW-0812">Transmembrane</keyword>
<evidence type="ECO:0000259" key="4">
    <source>
        <dbReference type="SMART" id="SM00672"/>
    </source>
</evidence>
<dbReference type="AlphaFoldDB" id="A0A1Z5KEP2"/>
<protein>
    <recommendedName>
        <fullName evidence="4">Glycosyl transferase CAP10 domain-containing protein</fullName>
    </recommendedName>
</protein>
<dbReference type="EMBL" id="BDSP01000214">
    <property type="protein sequence ID" value="GAX24794.1"/>
    <property type="molecule type" value="Genomic_DNA"/>
</dbReference>
<organism evidence="5 6">
    <name type="scientific">Fistulifera solaris</name>
    <name type="common">Oleaginous diatom</name>
    <dbReference type="NCBI Taxonomy" id="1519565"/>
    <lineage>
        <taxon>Eukaryota</taxon>
        <taxon>Sar</taxon>
        <taxon>Stramenopiles</taxon>
        <taxon>Ochrophyta</taxon>
        <taxon>Bacillariophyta</taxon>
        <taxon>Bacillariophyceae</taxon>
        <taxon>Bacillariophycidae</taxon>
        <taxon>Naviculales</taxon>
        <taxon>Naviculaceae</taxon>
        <taxon>Fistulifera</taxon>
    </lineage>
</organism>
<feature type="domain" description="Glycosyl transferase CAP10" evidence="4">
    <location>
        <begin position="211"/>
        <end position="474"/>
    </location>
</feature>
<dbReference type="SMART" id="SM00672">
    <property type="entry name" value="CAP10"/>
    <property type="match status" value="1"/>
</dbReference>
<comment type="similarity">
    <text evidence="1">Belongs to the glycosyltransferase 90 family.</text>
</comment>
<dbReference type="GO" id="GO:0016740">
    <property type="term" value="F:transferase activity"/>
    <property type="evidence" value="ECO:0007669"/>
    <property type="project" value="UniProtKB-KW"/>
</dbReference>
<keyword evidence="3" id="KW-0472">Membrane</keyword>
<accession>A0A1Z5KEP2</accession>
<evidence type="ECO:0000256" key="2">
    <source>
        <dbReference type="ARBA" id="ARBA00022679"/>
    </source>
</evidence>
<keyword evidence="2" id="KW-0808">Transferase</keyword>
<comment type="caution">
    <text evidence="5">The sequence shown here is derived from an EMBL/GenBank/DDBJ whole genome shotgun (WGS) entry which is preliminary data.</text>
</comment>
<dbReference type="OrthoDB" id="48801at2759"/>
<name>A0A1Z5KEP2_FISSO</name>
<proteinExistence type="inferred from homology"/>
<feature type="transmembrane region" description="Helical" evidence="3">
    <location>
        <begin position="21"/>
        <end position="40"/>
    </location>
</feature>
<dbReference type="InterPro" id="IPR051091">
    <property type="entry name" value="O-Glucosyltr/Glycosyltrsf_90"/>
</dbReference>